<accession>T1A024</accession>
<feature type="transmembrane region" description="Helical" evidence="1">
    <location>
        <begin position="27"/>
        <end position="46"/>
    </location>
</feature>
<organism evidence="2">
    <name type="scientific">mine drainage metagenome</name>
    <dbReference type="NCBI Taxonomy" id="410659"/>
    <lineage>
        <taxon>unclassified sequences</taxon>
        <taxon>metagenomes</taxon>
        <taxon>ecological metagenomes</taxon>
    </lineage>
</organism>
<comment type="caution">
    <text evidence="2">The sequence shown here is derived from an EMBL/GenBank/DDBJ whole genome shotgun (WGS) entry which is preliminary data.</text>
</comment>
<keyword evidence="1" id="KW-1133">Transmembrane helix</keyword>
<keyword evidence="1" id="KW-0472">Membrane</keyword>
<evidence type="ECO:0000256" key="1">
    <source>
        <dbReference type="SAM" id="Phobius"/>
    </source>
</evidence>
<keyword evidence="1" id="KW-0812">Transmembrane</keyword>
<dbReference type="EMBL" id="AUZY01006574">
    <property type="protein sequence ID" value="EQD53906.1"/>
    <property type="molecule type" value="Genomic_DNA"/>
</dbReference>
<feature type="transmembrane region" description="Helical" evidence="1">
    <location>
        <begin position="85"/>
        <end position="106"/>
    </location>
</feature>
<gene>
    <name evidence="2" type="ORF">B1B_09962</name>
</gene>
<name>T1A024_9ZZZZ</name>
<feature type="non-terminal residue" evidence="2">
    <location>
        <position position="139"/>
    </location>
</feature>
<protein>
    <submittedName>
        <fullName evidence="2">Nitrite reductase (NO-forming)</fullName>
    </submittedName>
</protein>
<dbReference type="AlphaFoldDB" id="T1A024"/>
<proteinExistence type="predicted"/>
<reference evidence="2" key="2">
    <citation type="journal article" date="2014" name="ISME J.">
        <title>Microbial stratification in low pH oxic and suboxic macroscopic growths along an acid mine drainage.</title>
        <authorList>
            <person name="Mendez-Garcia C."/>
            <person name="Mesa V."/>
            <person name="Sprenger R.R."/>
            <person name="Richter M."/>
            <person name="Diez M.S."/>
            <person name="Solano J."/>
            <person name="Bargiela R."/>
            <person name="Golyshina O.V."/>
            <person name="Manteca A."/>
            <person name="Ramos J.L."/>
            <person name="Gallego J.R."/>
            <person name="Llorente I."/>
            <person name="Martins Dos Santos V.A."/>
            <person name="Jensen O.N."/>
            <person name="Pelaez A.I."/>
            <person name="Sanchez J."/>
            <person name="Ferrer M."/>
        </authorList>
    </citation>
    <scope>NUCLEOTIDE SEQUENCE</scope>
</reference>
<sequence>MHSMALVSASHERLDSWIYRNRERLKTGMRILFGAVWGIDGVLKFGSGVPDSFSSMVQSAGNGQPAWLQGWFSFWAGQAAQNPTFWVYLTGVLEIALAAALLLGFARKVAYGGGMLLSLFIWAVPEGFGGPYGPSSTDI</sequence>
<reference evidence="2" key="1">
    <citation type="submission" date="2013-08" db="EMBL/GenBank/DDBJ databases">
        <authorList>
            <person name="Mendez C."/>
            <person name="Richter M."/>
            <person name="Ferrer M."/>
            <person name="Sanchez J."/>
        </authorList>
    </citation>
    <scope>NUCLEOTIDE SEQUENCE</scope>
</reference>
<evidence type="ECO:0000313" key="2">
    <source>
        <dbReference type="EMBL" id="EQD53906.1"/>
    </source>
</evidence>